<dbReference type="AlphaFoldDB" id="A0A6G1CPU6"/>
<evidence type="ECO:0000313" key="2">
    <source>
        <dbReference type="Proteomes" id="UP000479710"/>
    </source>
</evidence>
<evidence type="ECO:0000313" key="1">
    <source>
        <dbReference type="EMBL" id="KAF0901844.1"/>
    </source>
</evidence>
<protein>
    <submittedName>
        <fullName evidence="1">Uncharacterized protein</fullName>
    </submittedName>
</protein>
<keyword evidence="2" id="KW-1185">Reference proteome</keyword>
<accession>A0A6G1CPU6</accession>
<gene>
    <name evidence="1" type="ORF">E2562_006470</name>
</gene>
<name>A0A6G1CPU6_9ORYZ</name>
<proteinExistence type="predicted"/>
<dbReference type="EMBL" id="SPHZ02000008">
    <property type="protein sequence ID" value="KAF0901844.1"/>
    <property type="molecule type" value="Genomic_DNA"/>
</dbReference>
<comment type="caution">
    <text evidence="1">The sequence shown here is derived from an EMBL/GenBank/DDBJ whole genome shotgun (WGS) entry which is preliminary data.</text>
</comment>
<organism evidence="1 2">
    <name type="scientific">Oryza meyeriana var. granulata</name>
    <dbReference type="NCBI Taxonomy" id="110450"/>
    <lineage>
        <taxon>Eukaryota</taxon>
        <taxon>Viridiplantae</taxon>
        <taxon>Streptophyta</taxon>
        <taxon>Embryophyta</taxon>
        <taxon>Tracheophyta</taxon>
        <taxon>Spermatophyta</taxon>
        <taxon>Magnoliopsida</taxon>
        <taxon>Liliopsida</taxon>
        <taxon>Poales</taxon>
        <taxon>Poaceae</taxon>
        <taxon>BOP clade</taxon>
        <taxon>Oryzoideae</taxon>
        <taxon>Oryzeae</taxon>
        <taxon>Oryzinae</taxon>
        <taxon>Oryza</taxon>
        <taxon>Oryza meyeriana</taxon>
    </lineage>
</organism>
<dbReference type="Proteomes" id="UP000479710">
    <property type="component" value="Unassembled WGS sequence"/>
</dbReference>
<reference evidence="1 2" key="1">
    <citation type="submission" date="2019-11" db="EMBL/GenBank/DDBJ databases">
        <title>Whole genome sequence of Oryza granulata.</title>
        <authorList>
            <person name="Li W."/>
        </authorList>
    </citation>
    <scope>NUCLEOTIDE SEQUENCE [LARGE SCALE GENOMIC DNA]</scope>
    <source>
        <strain evidence="2">cv. Menghai</strain>
        <tissue evidence="1">Leaf</tissue>
    </source>
</reference>
<sequence>MCMLLVKATARPLQLARPSLPLLRARPPAQLLARPSLPLLPARLPVWAAAAAAARRADA</sequence>